<sequence>MHTNPRTPLLKAQTPTLSKTEEILLERCILNPQRAETCQSGTDDEVGAHKSPYDRSNTTPEKEHLALEEEYRLEGDFLHDPLSVSPANRDVSLLLDPMVGVGVGVGRAVPHLRSV</sequence>
<dbReference type="EMBL" id="MDYN01000015">
    <property type="protein sequence ID" value="OQD83664.1"/>
    <property type="molecule type" value="Genomic_DNA"/>
</dbReference>
<feature type="region of interest" description="Disordered" evidence="1">
    <location>
        <begin position="36"/>
        <end position="63"/>
    </location>
</feature>
<organism evidence="2 3">
    <name type="scientific">Penicillium antarcticum</name>
    <dbReference type="NCBI Taxonomy" id="416450"/>
    <lineage>
        <taxon>Eukaryota</taxon>
        <taxon>Fungi</taxon>
        <taxon>Dikarya</taxon>
        <taxon>Ascomycota</taxon>
        <taxon>Pezizomycotina</taxon>
        <taxon>Eurotiomycetes</taxon>
        <taxon>Eurotiomycetidae</taxon>
        <taxon>Eurotiales</taxon>
        <taxon>Aspergillaceae</taxon>
        <taxon>Penicillium</taxon>
    </lineage>
</organism>
<name>A0A1V6Q355_9EURO</name>
<gene>
    <name evidence="2" type="ORF">PENANT_c015G10786</name>
</gene>
<proteinExistence type="predicted"/>
<evidence type="ECO:0000256" key="1">
    <source>
        <dbReference type="SAM" id="MobiDB-lite"/>
    </source>
</evidence>
<evidence type="ECO:0000313" key="3">
    <source>
        <dbReference type="Proteomes" id="UP000191672"/>
    </source>
</evidence>
<dbReference type="Proteomes" id="UP000191672">
    <property type="component" value="Unassembled WGS sequence"/>
</dbReference>
<keyword evidence="3" id="KW-1185">Reference proteome</keyword>
<dbReference type="STRING" id="416450.A0A1V6Q355"/>
<dbReference type="AlphaFoldDB" id="A0A1V6Q355"/>
<dbReference type="PANTHER" id="PTHR42090">
    <property type="match status" value="1"/>
</dbReference>
<reference evidence="3" key="1">
    <citation type="journal article" date="2017" name="Nat. Microbiol.">
        <title>Global analysis of biosynthetic gene clusters reveals vast potential of secondary metabolite production in Penicillium species.</title>
        <authorList>
            <person name="Nielsen J.C."/>
            <person name="Grijseels S."/>
            <person name="Prigent S."/>
            <person name="Ji B."/>
            <person name="Dainat J."/>
            <person name="Nielsen K.F."/>
            <person name="Frisvad J.C."/>
            <person name="Workman M."/>
            <person name="Nielsen J."/>
        </authorList>
    </citation>
    <scope>NUCLEOTIDE SEQUENCE [LARGE SCALE GENOMIC DNA]</scope>
    <source>
        <strain evidence="3">IBT 31811</strain>
    </source>
</reference>
<comment type="caution">
    <text evidence="2">The sequence shown here is derived from an EMBL/GenBank/DDBJ whole genome shotgun (WGS) entry which is preliminary data.</text>
</comment>
<evidence type="ECO:0000313" key="2">
    <source>
        <dbReference type="EMBL" id="OQD83664.1"/>
    </source>
</evidence>
<protein>
    <submittedName>
        <fullName evidence="2">Uncharacterized protein</fullName>
    </submittedName>
</protein>
<dbReference type="PANTHER" id="PTHR42090:SF1">
    <property type="match status" value="1"/>
</dbReference>
<accession>A0A1V6Q355</accession>